<accession>A0ABR4SH15</accession>
<organism evidence="1 2">
    <name type="scientific">Dermabacter hominis 1368</name>
    <dbReference type="NCBI Taxonomy" id="1450519"/>
    <lineage>
        <taxon>Bacteria</taxon>
        <taxon>Bacillati</taxon>
        <taxon>Actinomycetota</taxon>
        <taxon>Actinomycetes</taxon>
        <taxon>Micrococcales</taxon>
        <taxon>Dermabacteraceae</taxon>
        <taxon>Dermabacter</taxon>
    </lineage>
</organism>
<comment type="caution">
    <text evidence="1">The sequence shown here is derived from an EMBL/GenBank/DDBJ whole genome shotgun (WGS) entry which is preliminary data.</text>
</comment>
<dbReference type="Proteomes" id="UP000030182">
    <property type="component" value="Unassembled WGS sequence"/>
</dbReference>
<keyword evidence="2" id="KW-1185">Reference proteome</keyword>
<dbReference type="EMBL" id="JDRS01000025">
    <property type="protein sequence ID" value="KDS92470.1"/>
    <property type="molecule type" value="Genomic_DNA"/>
</dbReference>
<protein>
    <submittedName>
        <fullName evidence="1">Uncharacterized protein</fullName>
    </submittedName>
</protein>
<reference evidence="1 2" key="1">
    <citation type="submission" date="2014-01" db="EMBL/GenBank/DDBJ databases">
        <title>Draft genome sequence of the multidrug-resistant clinical isolate Dermabacter hominis 1368.</title>
        <authorList>
            <person name="Albersmeier A."/>
            <person name="Bomholt C."/>
            <person name="Glaub A."/>
            <person name="Ruckert C."/>
            <person name="Soriano F."/>
            <person name="Fernandez-Natal I."/>
            <person name="Tauch A."/>
        </authorList>
    </citation>
    <scope>NUCLEOTIDE SEQUENCE [LARGE SCALE GENOMIC DNA]</scope>
    <source>
        <strain evidence="1 2">1368</strain>
    </source>
</reference>
<proteinExistence type="predicted"/>
<evidence type="ECO:0000313" key="2">
    <source>
        <dbReference type="Proteomes" id="UP000030182"/>
    </source>
</evidence>
<evidence type="ECO:0000313" key="1">
    <source>
        <dbReference type="EMBL" id="KDS92470.1"/>
    </source>
</evidence>
<name>A0ABR4SH15_9MICO</name>
<sequence>MSLGEIASHVVVAVLMHQDVARTPGLRPRDFGVRAGDLIGKTVHGFA</sequence>
<gene>
    <name evidence="1" type="ORF">DHOM_10745</name>
</gene>